<gene>
    <name evidence="1" type="ORF">N508_001618</name>
</gene>
<dbReference type="RefSeq" id="WP_023275906.1">
    <property type="nucleotide sequence ID" value="NZ_CP097562.1"/>
</dbReference>
<dbReference type="EMBL" id="CP097562">
    <property type="protein sequence ID" value="USF24530.1"/>
    <property type="molecule type" value="Genomic_DNA"/>
</dbReference>
<accession>V2RK37</accession>
<keyword evidence="2" id="KW-1185">Reference proteome</keyword>
<reference evidence="1" key="3">
    <citation type="submission" date="2022-06" db="EMBL/GenBank/DDBJ databases">
        <title>Resources to Facilitate Use of the Altered Schaedler Flora (ASF) Mouse Model to Study Microbiome Function.</title>
        <authorList>
            <person name="Proctor A."/>
            <person name="Parvinroo S."/>
            <person name="Richie T."/>
            <person name="Jia X."/>
            <person name="Lee S.T.M."/>
            <person name="Karp P.D."/>
            <person name="Paley S."/>
            <person name="Kostic A.D."/>
            <person name="Pierre J.F."/>
            <person name="Wannemuehler M.J."/>
            <person name="Phillips G.J."/>
        </authorList>
    </citation>
    <scope>NUCLEOTIDE SEQUENCE</scope>
    <source>
        <strain evidence="1">ASF457</strain>
    </source>
</reference>
<dbReference type="Gene3D" id="3.40.50.300">
    <property type="entry name" value="P-loop containing nucleotide triphosphate hydrolases"/>
    <property type="match status" value="1"/>
</dbReference>
<dbReference type="KEGG" id="msch:N508_001618"/>
<dbReference type="Pfam" id="PF13207">
    <property type="entry name" value="AAA_17"/>
    <property type="match status" value="1"/>
</dbReference>
<reference evidence="1" key="1">
    <citation type="journal article" date="2014" name="Genome Announc.">
        <title>Draft genome sequences of the altered schaedler flora, a defined bacterial community from gnotobiotic mice.</title>
        <authorList>
            <person name="Wannemuehler M.J."/>
            <person name="Overstreet A.M."/>
            <person name="Ward D.V."/>
            <person name="Phillips G.J."/>
        </authorList>
    </citation>
    <scope>NUCLEOTIDE SEQUENCE</scope>
    <source>
        <strain evidence="1">ASF457</strain>
    </source>
</reference>
<name>V2RK37_9BACT</name>
<organism evidence="1 2">
    <name type="scientific">Mucispirillum schaedleri ASF457</name>
    <dbReference type="NCBI Taxonomy" id="1379858"/>
    <lineage>
        <taxon>Bacteria</taxon>
        <taxon>Pseudomonadati</taxon>
        <taxon>Deferribacterota</taxon>
        <taxon>Deferribacteres</taxon>
        <taxon>Deferribacterales</taxon>
        <taxon>Mucispirillaceae</taxon>
        <taxon>Mucispirillum</taxon>
    </lineage>
</organism>
<dbReference type="AlphaFoldDB" id="V2RK37"/>
<sequence length="167" mass="19498">MNIHFFGGIHGVGKTFLCKRLSSQLSIKHFSAGELINQGIQKNKEVKSINSNQNVLIAELQHLKDKYNSIILDGHYTLLSKGIIQNVPKDIYYEMNITKMFLVVCEIHHIQDRILARDNKQYDIDLLYKMQEAEIKRYKELCKYMGFEEHIIDTTNNNINLDEIKLI</sequence>
<dbReference type="eggNOG" id="COG2019">
    <property type="taxonomic scope" value="Bacteria"/>
</dbReference>
<dbReference type="OrthoDB" id="1850524at2"/>
<dbReference type="Proteomes" id="UP000017429">
    <property type="component" value="Chromosome"/>
</dbReference>
<reference evidence="1" key="2">
    <citation type="submission" date="2022-05" db="EMBL/GenBank/DDBJ databases">
        <authorList>
            <person name="Proctor A.L."/>
            <person name="Phillips G.J."/>
            <person name="Wannemuehler M.J."/>
        </authorList>
    </citation>
    <scope>NUCLEOTIDE SEQUENCE</scope>
    <source>
        <strain evidence="1">ASF457</strain>
    </source>
</reference>
<dbReference type="InterPro" id="IPR027417">
    <property type="entry name" value="P-loop_NTPase"/>
</dbReference>
<proteinExistence type="predicted"/>
<evidence type="ECO:0000313" key="1">
    <source>
        <dbReference type="EMBL" id="USF24530.1"/>
    </source>
</evidence>
<dbReference type="SUPFAM" id="SSF52540">
    <property type="entry name" value="P-loop containing nucleoside triphosphate hydrolases"/>
    <property type="match status" value="1"/>
</dbReference>
<protein>
    <submittedName>
        <fullName evidence="1">Uncharacterized protein</fullName>
    </submittedName>
</protein>
<evidence type="ECO:0000313" key="2">
    <source>
        <dbReference type="Proteomes" id="UP000017429"/>
    </source>
</evidence>